<organism evidence="3 4">
    <name type="scientific">Clytia hemisphaerica</name>
    <dbReference type="NCBI Taxonomy" id="252671"/>
    <lineage>
        <taxon>Eukaryota</taxon>
        <taxon>Metazoa</taxon>
        <taxon>Cnidaria</taxon>
        <taxon>Hydrozoa</taxon>
        <taxon>Hydroidolina</taxon>
        <taxon>Leptothecata</taxon>
        <taxon>Obeliida</taxon>
        <taxon>Clytiidae</taxon>
        <taxon>Clytia</taxon>
    </lineage>
</organism>
<reference evidence="3" key="1">
    <citation type="submission" date="2021-01" db="UniProtKB">
        <authorList>
            <consortium name="EnsemblMetazoa"/>
        </authorList>
    </citation>
    <scope>IDENTIFICATION</scope>
</reference>
<evidence type="ECO:0000313" key="3">
    <source>
        <dbReference type="EnsemblMetazoa" id="CLYHEMP010244.1"/>
    </source>
</evidence>
<dbReference type="InterPro" id="IPR000742">
    <property type="entry name" value="EGF"/>
</dbReference>
<dbReference type="Proteomes" id="UP000594262">
    <property type="component" value="Unplaced"/>
</dbReference>
<keyword evidence="1" id="KW-0245">EGF-like domain</keyword>
<dbReference type="PROSITE" id="PS50026">
    <property type="entry name" value="EGF_3"/>
    <property type="match status" value="1"/>
</dbReference>
<evidence type="ECO:0000313" key="4">
    <source>
        <dbReference type="Proteomes" id="UP000594262"/>
    </source>
</evidence>
<dbReference type="Gene3D" id="2.60.120.260">
    <property type="entry name" value="Galactose-binding domain-like"/>
    <property type="match status" value="1"/>
</dbReference>
<feature type="domain" description="EGF-like" evidence="2">
    <location>
        <begin position="136"/>
        <end position="177"/>
    </location>
</feature>
<keyword evidence="4" id="KW-1185">Reference proteome</keyword>
<dbReference type="AlphaFoldDB" id="A0A7M5WSH6"/>
<dbReference type="SUPFAM" id="SSF49785">
    <property type="entry name" value="Galactose-binding domain-like"/>
    <property type="match status" value="1"/>
</dbReference>
<protein>
    <recommendedName>
        <fullName evidence="2">EGF-like domain-containing protein</fullName>
    </recommendedName>
</protein>
<dbReference type="InterPro" id="IPR008979">
    <property type="entry name" value="Galactose-bd-like_sf"/>
</dbReference>
<dbReference type="EnsemblMetazoa" id="CLYHEMT010244.1">
    <property type="protein sequence ID" value="CLYHEMP010244.1"/>
    <property type="gene ID" value="CLYHEMG010244"/>
</dbReference>
<comment type="caution">
    <text evidence="1">Lacks conserved residue(s) required for the propagation of feature annotation.</text>
</comment>
<name>A0A7M5WSH6_9CNID</name>
<dbReference type="OrthoDB" id="5983439at2759"/>
<evidence type="ECO:0000259" key="2">
    <source>
        <dbReference type="PROSITE" id="PS50026"/>
    </source>
</evidence>
<evidence type="ECO:0000256" key="1">
    <source>
        <dbReference type="PROSITE-ProRule" id="PRU00076"/>
    </source>
</evidence>
<accession>A0A7M5WSH6</accession>
<sequence>NVASRFLCKINTKMINGGVINNILALYFFINVIQYGEPEMLRRVDVSTVNNKVEYGYVSMVTHDNHILNVTAINISYHKTSQECIRTCLNFTNCGSINLKKQQNNEIYECHILDTDRFRNASNFVSSSTGNSHFSLDHDCEWKETCINPNKICIPNYSDGSYECVCEPIGKYDIHCINRNIAFQRPVTLSRLDPTSGKPAFVTDGYKGEICNDFSTNLVHSKMGTMEIWLRIDLGGMKQIKFIDIFDRTIGAPHHQRLAFTDIIVYGQNPIDNRQLCSTITLQDTENGDKVFKVCNEVLTGSGVELYKAPGTWQMIHLCEIAVYGPTN</sequence>
<proteinExistence type="predicted"/>